<feature type="transmembrane region" description="Helical" evidence="1">
    <location>
        <begin position="81"/>
        <end position="102"/>
    </location>
</feature>
<keyword evidence="1" id="KW-1133">Transmembrane helix</keyword>
<keyword evidence="3" id="KW-1185">Reference proteome</keyword>
<feature type="transmembrane region" description="Helical" evidence="1">
    <location>
        <begin position="55"/>
        <end position="75"/>
    </location>
</feature>
<name>A0AAE0TZS1_9PEZI</name>
<dbReference type="EMBL" id="JAULSW010000004">
    <property type="protein sequence ID" value="KAK3385450.1"/>
    <property type="molecule type" value="Genomic_DNA"/>
</dbReference>
<evidence type="ECO:0000313" key="2">
    <source>
        <dbReference type="EMBL" id="KAK3385450.1"/>
    </source>
</evidence>
<dbReference type="Proteomes" id="UP001285441">
    <property type="component" value="Unassembled WGS sequence"/>
</dbReference>
<keyword evidence="1" id="KW-0812">Transmembrane</keyword>
<sequence length="178" mass="18849">MSSATYPGTGGASAATTGSKSRKWSRIRNTCSDTLCAYSLVAPDTPQLMRRLSMWVILIVRLIISILNIIFHAYGSKIVSIIVGLTLGVLGFVIIGWCLAVIGEAKGTHRTCGITWGRVHFDIALGLFVVIHLGMLIGGLVGLAIIGVTAGWIILWLQIAVITYIAAKASEGGRGIIA</sequence>
<comment type="caution">
    <text evidence="2">The sequence shown here is derived from an EMBL/GenBank/DDBJ whole genome shotgun (WGS) entry which is preliminary data.</text>
</comment>
<organism evidence="2 3">
    <name type="scientific">Podospora didyma</name>
    <dbReference type="NCBI Taxonomy" id="330526"/>
    <lineage>
        <taxon>Eukaryota</taxon>
        <taxon>Fungi</taxon>
        <taxon>Dikarya</taxon>
        <taxon>Ascomycota</taxon>
        <taxon>Pezizomycotina</taxon>
        <taxon>Sordariomycetes</taxon>
        <taxon>Sordariomycetidae</taxon>
        <taxon>Sordariales</taxon>
        <taxon>Podosporaceae</taxon>
        <taxon>Podospora</taxon>
    </lineage>
</organism>
<evidence type="ECO:0000256" key="1">
    <source>
        <dbReference type="SAM" id="Phobius"/>
    </source>
</evidence>
<feature type="transmembrane region" description="Helical" evidence="1">
    <location>
        <begin position="150"/>
        <end position="167"/>
    </location>
</feature>
<proteinExistence type="predicted"/>
<evidence type="ECO:0000313" key="3">
    <source>
        <dbReference type="Proteomes" id="UP001285441"/>
    </source>
</evidence>
<keyword evidence="1" id="KW-0472">Membrane</keyword>
<dbReference type="AlphaFoldDB" id="A0AAE0TZS1"/>
<feature type="transmembrane region" description="Helical" evidence="1">
    <location>
        <begin position="123"/>
        <end position="144"/>
    </location>
</feature>
<gene>
    <name evidence="2" type="ORF">B0H63DRAFT_560055</name>
</gene>
<reference evidence="2" key="1">
    <citation type="journal article" date="2023" name="Mol. Phylogenet. Evol.">
        <title>Genome-scale phylogeny and comparative genomics of the fungal order Sordariales.</title>
        <authorList>
            <person name="Hensen N."/>
            <person name="Bonometti L."/>
            <person name="Westerberg I."/>
            <person name="Brannstrom I.O."/>
            <person name="Guillou S."/>
            <person name="Cros-Aarteil S."/>
            <person name="Calhoun S."/>
            <person name="Haridas S."/>
            <person name="Kuo A."/>
            <person name="Mondo S."/>
            <person name="Pangilinan J."/>
            <person name="Riley R."/>
            <person name="LaButti K."/>
            <person name="Andreopoulos B."/>
            <person name="Lipzen A."/>
            <person name="Chen C."/>
            <person name="Yan M."/>
            <person name="Daum C."/>
            <person name="Ng V."/>
            <person name="Clum A."/>
            <person name="Steindorff A."/>
            <person name="Ohm R.A."/>
            <person name="Martin F."/>
            <person name="Silar P."/>
            <person name="Natvig D.O."/>
            <person name="Lalanne C."/>
            <person name="Gautier V."/>
            <person name="Ament-Velasquez S.L."/>
            <person name="Kruys A."/>
            <person name="Hutchinson M.I."/>
            <person name="Powell A.J."/>
            <person name="Barry K."/>
            <person name="Miller A.N."/>
            <person name="Grigoriev I.V."/>
            <person name="Debuchy R."/>
            <person name="Gladieux P."/>
            <person name="Hiltunen Thoren M."/>
            <person name="Johannesson H."/>
        </authorList>
    </citation>
    <scope>NUCLEOTIDE SEQUENCE</scope>
    <source>
        <strain evidence="2">CBS 232.78</strain>
    </source>
</reference>
<protein>
    <submittedName>
        <fullName evidence="2">Uncharacterized protein</fullName>
    </submittedName>
</protein>
<accession>A0AAE0TZS1</accession>
<reference evidence="2" key="2">
    <citation type="submission" date="2023-06" db="EMBL/GenBank/DDBJ databases">
        <authorList>
            <consortium name="Lawrence Berkeley National Laboratory"/>
            <person name="Haridas S."/>
            <person name="Hensen N."/>
            <person name="Bonometti L."/>
            <person name="Westerberg I."/>
            <person name="Brannstrom I.O."/>
            <person name="Guillou S."/>
            <person name="Cros-Aarteil S."/>
            <person name="Calhoun S."/>
            <person name="Kuo A."/>
            <person name="Mondo S."/>
            <person name="Pangilinan J."/>
            <person name="Riley R."/>
            <person name="LaButti K."/>
            <person name="Andreopoulos B."/>
            <person name="Lipzen A."/>
            <person name="Chen C."/>
            <person name="Yanf M."/>
            <person name="Daum C."/>
            <person name="Ng V."/>
            <person name="Clum A."/>
            <person name="Steindorff A."/>
            <person name="Ohm R."/>
            <person name="Martin F."/>
            <person name="Silar P."/>
            <person name="Natvig D."/>
            <person name="Lalanne C."/>
            <person name="Gautier V."/>
            <person name="Ament-velasquez S.L."/>
            <person name="Kruys A."/>
            <person name="Hutchinson M.I."/>
            <person name="Powell A.J."/>
            <person name="Barry K."/>
            <person name="Miller A.N."/>
            <person name="Grigoriev I.V."/>
            <person name="Debuchy R."/>
            <person name="Gladieux P."/>
            <person name="Thoren M.H."/>
            <person name="Johannesson H."/>
        </authorList>
    </citation>
    <scope>NUCLEOTIDE SEQUENCE</scope>
    <source>
        <strain evidence="2">CBS 232.78</strain>
    </source>
</reference>